<feature type="region of interest" description="Disordered" evidence="1">
    <location>
        <begin position="292"/>
        <end position="346"/>
    </location>
</feature>
<sequence>MEKLPASSGELNNVIIVSTTLKNRYLIQITSTDLFRKWNAAFRLAAFEYKSLQEAYTASLLSSRGSLLSDIRVILAESKYQHEDWVSVRFGAGMPWKRCYAVIDPPPKKQSKKKNFKPGFVQFFENEKKNKKISMATITNANAIYAVYPQNFKIIDLSTMIKLEGKVLFNKNEGEKDTSIFLMPEQHSAVPGFDTLIRFIIPLMDSFNLYGRPKRLNADKSDINSLLFALPVLPKVHYLQVEDLLGLVSSPSTLDWSSHDWSRAIKEILKVKIAKGYDGCISNEGAAAAAASSFSSRSRSRTNNSGNSNSSLNSPLLTSSQNSRSFSPLSDRGGAVFEKFNNNSRS</sequence>
<protein>
    <submittedName>
        <fullName evidence="3">Unnamed protein product</fullName>
    </submittedName>
</protein>
<dbReference type="AlphaFoldDB" id="A0A9W6T7K4"/>
<keyword evidence="4" id="KW-1185">Reference proteome</keyword>
<feature type="domain" description="Skg3/CAF120-like PH-like" evidence="2">
    <location>
        <begin position="68"/>
        <end position="228"/>
    </location>
</feature>
<name>A0A9W6T7K4_CANBO</name>
<dbReference type="EMBL" id="BSXN01004084">
    <property type="protein sequence ID" value="GME80540.1"/>
    <property type="molecule type" value="Genomic_DNA"/>
</dbReference>
<evidence type="ECO:0000313" key="3">
    <source>
        <dbReference type="EMBL" id="GME80540.1"/>
    </source>
</evidence>
<feature type="compositionally biased region" description="Low complexity" evidence="1">
    <location>
        <begin position="292"/>
        <end position="323"/>
    </location>
</feature>
<evidence type="ECO:0000259" key="2">
    <source>
        <dbReference type="Pfam" id="PF25381"/>
    </source>
</evidence>
<comment type="caution">
    <text evidence="3">The sequence shown here is derived from an EMBL/GenBank/DDBJ whole genome shotgun (WGS) entry which is preliminary data.</text>
</comment>
<reference evidence="3" key="1">
    <citation type="submission" date="2023-04" db="EMBL/GenBank/DDBJ databases">
        <title>Candida boidinii NBRC 10035.</title>
        <authorList>
            <person name="Ichikawa N."/>
            <person name="Sato H."/>
            <person name="Tonouchi N."/>
        </authorList>
    </citation>
    <scope>NUCLEOTIDE SEQUENCE</scope>
    <source>
        <strain evidence="3">NBRC 10035</strain>
    </source>
</reference>
<accession>A0A9W6T7K4</accession>
<organism evidence="3 4">
    <name type="scientific">Candida boidinii</name>
    <name type="common">Yeast</name>
    <dbReference type="NCBI Taxonomy" id="5477"/>
    <lineage>
        <taxon>Eukaryota</taxon>
        <taxon>Fungi</taxon>
        <taxon>Dikarya</taxon>
        <taxon>Ascomycota</taxon>
        <taxon>Saccharomycotina</taxon>
        <taxon>Pichiomycetes</taxon>
        <taxon>Pichiales</taxon>
        <taxon>Pichiaceae</taxon>
        <taxon>Ogataea</taxon>
        <taxon>Ogataea/Candida clade</taxon>
    </lineage>
</organism>
<dbReference type="InterPro" id="IPR058155">
    <property type="entry name" value="Skg3/CAF120-like_PH"/>
</dbReference>
<evidence type="ECO:0000313" key="4">
    <source>
        <dbReference type="Proteomes" id="UP001165120"/>
    </source>
</evidence>
<gene>
    <name evidence="3" type="ORF">Cboi02_000641800</name>
</gene>
<evidence type="ECO:0000256" key="1">
    <source>
        <dbReference type="SAM" id="MobiDB-lite"/>
    </source>
</evidence>
<proteinExistence type="predicted"/>
<dbReference type="Proteomes" id="UP001165120">
    <property type="component" value="Unassembled WGS sequence"/>
</dbReference>
<dbReference type="Pfam" id="PF25381">
    <property type="entry name" value="PH_26"/>
    <property type="match status" value="1"/>
</dbReference>